<dbReference type="GO" id="GO:0016050">
    <property type="term" value="P:vesicle organization"/>
    <property type="evidence" value="ECO:0007669"/>
    <property type="project" value="TreeGrafter"/>
</dbReference>
<evidence type="ECO:0000256" key="2">
    <source>
        <dbReference type="ARBA" id="ARBA00004496"/>
    </source>
</evidence>
<dbReference type="InterPro" id="IPR036871">
    <property type="entry name" value="PX_dom_sf"/>
</dbReference>
<dbReference type="Gene3D" id="3.30.1520.10">
    <property type="entry name" value="Phox-like domain"/>
    <property type="match status" value="1"/>
</dbReference>
<evidence type="ECO:0000256" key="3">
    <source>
        <dbReference type="ARBA" id="ARBA00010883"/>
    </source>
</evidence>
<reference evidence="11 12" key="1">
    <citation type="journal article" date="2011" name="Nature">
        <title>Genome sequencing reveals insights into physiology and longevity of the naked mole rat.</title>
        <authorList>
            <person name="Kim E.B."/>
            <person name="Fang X."/>
            <person name="Fushan A.A."/>
            <person name="Huang Z."/>
            <person name="Lobanov A.V."/>
            <person name="Han L."/>
            <person name="Marino S.M."/>
            <person name="Sun X."/>
            <person name="Turanov A.A."/>
            <person name="Yang P."/>
            <person name="Yim S.H."/>
            <person name="Zhao X."/>
            <person name="Kasaikina M.V."/>
            <person name="Stoletzki N."/>
            <person name="Peng C."/>
            <person name="Polak P."/>
            <person name="Xiong Z."/>
            <person name="Kiezun A."/>
            <person name="Zhu Y."/>
            <person name="Chen Y."/>
            <person name="Kryukov G.V."/>
            <person name="Zhang Q."/>
            <person name="Peshkin L."/>
            <person name="Yang L."/>
            <person name="Bronson R.T."/>
            <person name="Buffenstein R."/>
            <person name="Wang B."/>
            <person name="Han C."/>
            <person name="Li Q."/>
            <person name="Chen L."/>
            <person name="Zhao W."/>
            <person name="Sunyaev S.R."/>
            <person name="Park T.J."/>
            <person name="Zhang G."/>
            <person name="Wang J."/>
            <person name="Gladyshev V.N."/>
        </authorList>
    </citation>
    <scope>NUCLEOTIDE SEQUENCE [LARGE SCALE GENOMIC DNA]</scope>
</reference>
<sequence>MMNVIVLYTYNVPIKEKKKKGHRQDLQHFLGRGLQSVVLLSDSQLHLFLQSLLSVPEIEACIQGRSPTTVAEDAILTYAMSN</sequence>
<keyword evidence="6" id="KW-0967">Endosome</keyword>
<keyword evidence="5" id="KW-0963">Cytoplasm</keyword>
<evidence type="ECO:0000256" key="8">
    <source>
        <dbReference type="ARBA" id="ARBA00023121"/>
    </source>
</evidence>
<evidence type="ECO:0000256" key="1">
    <source>
        <dbReference type="ARBA" id="ARBA00004177"/>
    </source>
</evidence>
<keyword evidence="9" id="KW-0472">Membrane</keyword>
<dbReference type="InterPro" id="IPR043544">
    <property type="entry name" value="SNX10/11"/>
</dbReference>
<dbReference type="GO" id="GO:1901981">
    <property type="term" value="F:phosphatidylinositol phosphate binding"/>
    <property type="evidence" value="ECO:0007669"/>
    <property type="project" value="TreeGrafter"/>
</dbReference>
<evidence type="ECO:0000256" key="7">
    <source>
        <dbReference type="ARBA" id="ARBA00022927"/>
    </source>
</evidence>
<dbReference type="EMBL" id="JH169323">
    <property type="protein sequence ID" value="EHB06478.1"/>
    <property type="molecule type" value="Genomic_DNA"/>
</dbReference>
<protein>
    <submittedName>
        <fullName evidence="11">Sorting nexin-11</fullName>
    </submittedName>
</protein>
<evidence type="ECO:0000256" key="5">
    <source>
        <dbReference type="ARBA" id="ARBA00022490"/>
    </source>
</evidence>
<evidence type="ECO:0000256" key="4">
    <source>
        <dbReference type="ARBA" id="ARBA00022448"/>
    </source>
</evidence>
<keyword evidence="4" id="KW-0813">Transport</keyword>
<accession>G5BB13</accession>
<proteinExistence type="inferred from homology"/>
<dbReference type="STRING" id="10181.G5BB13"/>
<evidence type="ECO:0000256" key="9">
    <source>
        <dbReference type="ARBA" id="ARBA00023136"/>
    </source>
</evidence>
<evidence type="ECO:0000313" key="11">
    <source>
        <dbReference type="EMBL" id="EHB06478.1"/>
    </source>
</evidence>
<dbReference type="PANTHER" id="PTHR46209:SF1">
    <property type="entry name" value="SORTING NEXIN-11"/>
    <property type="match status" value="1"/>
</dbReference>
<gene>
    <name evidence="11" type="ORF">GW7_20373</name>
</gene>
<comment type="subcellular location">
    <subcellularLocation>
        <location evidence="2">Cytoplasm</location>
    </subcellularLocation>
    <subcellularLocation>
        <location evidence="10">Endomembrane system</location>
        <topology evidence="10">Peripheral membrane protein</topology>
        <orientation evidence="10">Cytoplasmic side</orientation>
    </subcellularLocation>
    <subcellularLocation>
        <location evidence="1">Endosome</location>
    </subcellularLocation>
</comment>
<keyword evidence="8" id="KW-0446">Lipid-binding</keyword>
<organism evidence="11 12">
    <name type="scientific">Heterocephalus glaber</name>
    <name type="common">Naked mole rat</name>
    <dbReference type="NCBI Taxonomy" id="10181"/>
    <lineage>
        <taxon>Eukaryota</taxon>
        <taxon>Metazoa</taxon>
        <taxon>Chordata</taxon>
        <taxon>Craniata</taxon>
        <taxon>Vertebrata</taxon>
        <taxon>Euteleostomi</taxon>
        <taxon>Mammalia</taxon>
        <taxon>Eutheria</taxon>
        <taxon>Euarchontoglires</taxon>
        <taxon>Glires</taxon>
        <taxon>Rodentia</taxon>
        <taxon>Hystricomorpha</taxon>
        <taxon>Bathyergidae</taxon>
        <taxon>Heterocephalus</taxon>
    </lineage>
</organism>
<dbReference type="GO" id="GO:0005768">
    <property type="term" value="C:endosome"/>
    <property type="evidence" value="ECO:0007669"/>
    <property type="project" value="UniProtKB-SubCell"/>
</dbReference>
<evidence type="ECO:0000256" key="6">
    <source>
        <dbReference type="ARBA" id="ARBA00022753"/>
    </source>
</evidence>
<name>G5BB13_HETGA</name>
<dbReference type="PANTHER" id="PTHR46209">
    <property type="entry name" value="PX DOMAIN-CONTAINING PROTEIN"/>
    <property type="match status" value="1"/>
</dbReference>
<dbReference type="GO" id="GO:0006886">
    <property type="term" value="P:intracellular protein transport"/>
    <property type="evidence" value="ECO:0007669"/>
    <property type="project" value="InterPro"/>
</dbReference>
<keyword evidence="7" id="KW-0653">Protein transport</keyword>
<comment type="similarity">
    <text evidence="3">Belongs to the sorting nexin family.</text>
</comment>
<evidence type="ECO:0000256" key="10">
    <source>
        <dbReference type="ARBA" id="ARBA00029433"/>
    </source>
</evidence>
<dbReference type="Proteomes" id="UP000006813">
    <property type="component" value="Unassembled WGS sequence"/>
</dbReference>
<dbReference type="AlphaFoldDB" id="G5BB13"/>
<evidence type="ECO:0000313" key="12">
    <source>
        <dbReference type="Proteomes" id="UP000006813"/>
    </source>
</evidence>
<dbReference type="InParanoid" id="G5BB13"/>